<reference evidence="4 5" key="1">
    <citation type="submission" date="2023-04" db="EMBL/GenBank/DDBJ databases">
        <title>Genome of Basidiobolus ranarum AG-B5.</title>
        <authorList>
            <person name="Stajich J.E."/>
            <person name="Carter-House D."/>
            <person name="Gryganskyi A."/>
        </authorList>
    </citation>
    <scope>NUCLEOTIDE SEQUENCE [LARGE SCALE GENOMIC DNA]</scope>
    <source>
        <strain evidence="4 5">AG-B5</strain>
    </source>
</reference>
<dbReference type="Proteomes" id="UP001479436">
    <property type="component" value="Unassembled WGS sequence"/>
</dbReference>
<dbReference type="InterPro" id="IPR008984">
    <property type="entry name" value="SMAD_FHA_dom_sf"/>
</dbReference>
<evidence type="ECO:0000256" key="2">
    <source>
        <dbReference type="SAM" id="MobiDB-lite"/>
    </source>
</evidence>
<dbReference type="PANTHER" id="PTHR15715:SF37">
    <property type="entry name" value="LD47843P"/>
    <property type="match status" value="1"/>
</dbReference>
<name>A0ABR2X1D9_9FUNG</name>
<accession>A0ABR2X1D9</accession>
<dbReference type="PANTHER" id="PTHR15715">
    <property type="entry name" value="CENTROSOMAL PROTEIN OF 170 KDA"/>
    <property type="match status" value="1"/>
</dbReference>
<dbReference type="InterPro" id="IPR000253">
    <property type="entry name" value="FHA_dom"/>
</dbReference>
<feature type="domain" description="FHA" evidence="3">
    <location>
        <begin position="64"/>
        <end position="120"/>
    </location>
</feature>
<keyword evidence="1" id="KW-0175">Coiled coil</keyword>
<dbReference type="PROSITE" id="PS50006">
    <property type="entry name" value="FHA_DOMAIN"/>
    <property type="match status" value="1"/>
</dbReference>
<gene>
    <name evidence="4" type="ORF">K7432_002574</name>
</gene>
<dbReference type="Gene3D" id="2.60.200.20">
    <property type="match status" value="1"/>
</dbReference>
<dbReference type="SMART" id="SM00240">
    <property type="entry name" value="FHA"/>
    <property type="match status" value="1"/>
</dbReference>
<evidence type="ECO:0000313" key="4">
    <source>
        <dbReference type="EMBL" id="KAK9767559.1"/>
    </source>
</evidence>
<dbReference type="SUPFAM" id="SSF49879">
    <property type="entry name" value="SMAD/FHA domain"/>
    <property type="match status" value="1"/>
</dbReference>
<proteinExistence type="predicted"/>
<protein>
    <recommendedName>
        <fullName evidence="3">FHA domain-containing protein</fullName>
    </recommendedName>
</protein>
<feature type="region of interest" description="Disordered" evidence="2">
    <location>
        <begin position="545"/>
        <end position="573"/>
    </location>
</feature>
<feature type="compositionally biased region" description="Low complexity" evidence="2">
    <location>
        <begin position="545"/>
        <end position="567"/>
    </location>
</feature>
<keyword evidence="5" id="KW-1185">Reference proteome</keyword>
<feature type="coiled-coil region" evidence="1">
    <location>
        <begin position="265"/>
        <end position="452"/>
    </location>
</feature>
<evidence type="ECO:0000313" key="5">
    <source>
        <dbReference type="Proteomes" id="UP001479436"/>
    </source>
</evidence>
<dbReference type="EMBL" id="JASJQH010000070">
    <property type="protein sequence ID" value="KAK9767559.1"/>
    <property type="molecule type" value="Genomic_DNA"/>
</dbReference>
<dbReference type="Pfam" id="PF00498">
    <property type="entry name" value="FHA"/>
    <property type="match status" value="1"/>
</dbReference>
<evidence type="ECO:0000259" key="3">
    <source>
        <dbReference type="PROSITE" id="PS50006"/>
    </source>
</evidence>
<dbReference type="InterPro" id="IPR051176">
    <property type="entry name" value="Cent_Immune-Sig_Mod"/>
</dbReference>
<comment type="caution">
    <text evidence="4">The sequence shown here is derived from an EMBL/GenBank/DDBJ whole genome shotgun (WGS) entry which is preliminary data.</text>
</comment>
<evidence type="ECO:0000256" key="1">
    <source>
        <dbReference type="SAM" id="Coils"/>
    </source>
</evidence>
<sequence>MSTVAFYKVFGDKSGEAAPVRRQSSRRSMRPFSVTDANDLPPTLILESLNDTFTRKNLELFDRVKIGRQVSSKTLAESRNGYFSSQVLSRIHAEVWYENGKVYIKDLKSSNGTYLNGERLSPESCESSAFELKTGDTLEFGINVESDSNDHKKITCKVMILHDPLLNPKRDEKSHTKTTPRLSQLMDEIPDTIRKAKTDARQTIDDVHPSSNQARIPGIVAKLQDDVDTATQTGHELDKLKQIAEGLTRQLNSIPPSTVNNSRQLEAYVKRCMLLEEQLKEAKDTIHELESLRSNYVNSDQENLEMRKKLIDKMSEIDEFMSEKLQLLEEKSNLEETVESLTLENEGLRQQVNSKESLLSEKHEKLLLLSETTAQRDQLLEENRNFQEQIKLMSSRNDTLDQELNSIKVALSNSENLVTTLLMNKQKLEESVSQLREEIQESTQSAELLRKKLSEIETSHRIERDHWLNEERGHVDQTKVLQRRYSEISQQMSSYENMKIHLHEWSSRREAASQSPLNSKLAHRSSLESVGLSDGPRIISQLTLLRPSASTPSSPSRTHPPLSPSLSVSRFHF</sequence>
<organism evidence="4 5">
    <name type="scientific">Basidiobolus ranarum</name>
    <dbReference type="NCBI Taxonomy" id="34480"/>
    <lineage>
        <taxon>Eukaryota</taxon>
        <taxon>Fungi</taxon>
        <taxon>Fungi incertae sedis</taxon>
        <taxon>Zoopagomycota</taxon>
        <taxon>Entomophthoromycotina</taxon>
        <taxon>Basidiobolomycetes</taxon>
        <taxon>Basidiobolales</taxon>
        <taxon>Basidiobolaceae</taxon>
        <taxon>Basidiobolus</taxon>
    </lineage>
</organism>